<keyword evidence="5" id="KW-0479">Metal-binding</keyword>
<dbReference type="GO" id="GO:0005524">
    <property type="term" value="F:ATP binding"/>
    <property type="evidence" value="ECO:0007669"/>
    <property type="project" value="UniProtKB-KW"/>
</dbReference>
<keyword evidence="3" id="KW-0808">Transferase</keyword>
<feature type="signal peptide" evidence="10">
    <location>
        <begin position="1"/>
        <end position="21"/>
    </location>
</feature>
<dbReference type="GO" id="GO:0046872">
    <property type="term" value="F:metal ion binding"/>
    <property type="evidence" value="ECO:0007669"/>
    <property type="project" value="UniProtKB-KW"/>
</dbReference>
<keyword evidence="6" id="KW-0547">Nucleotide-binding</keyword>
<name>A0A0G4HLG4_9ALVE</name>
<keyword evidence="4" id="KW-0548">Nucleotidyltransferase</keyword>
<gene>
    <name evidence="11" type="ORF">Cvel_7349</name>
</gene>
<evidence type="ECO:0000256" key="3">
    <source>
        <dbReference type="ARBA" id="ARBA00022679"/>
    </source>
</evidence>
<dbReference type="InterPro" id="IPR003846">
    <property type="entry name" value="SelO"/>
</dbReference>
<dbReference type="AlphaFoldDB" id="A0A0G4HLG4"/>
<evidence type="ECO:0000256" key="9">
    <source>
        <dbReference type="ARBA" id="ARBA00031547"/>
    </source>
</evidence>
<sequence>MMPGGMRVCARLLTLAVCATSRSLFPPSSVCDGPVRFCGFAHGPGCDVPASAHRERGGRRSGALGGDRLPSFSSAKVSAVSFLNGQRETGTNAHVPLQKVEDLELTNDNLRFLPLDRSEAPGVRQVRGAVFSLQKTTPLPDPLLVAASPDALSLLGVDASGEETARQEFAEVWAGNRLPRGSVPSSHCYCGHQFGVWAGQLGDGAAILLGEKKTNRGERWEAQLKGSGLTPFSRMADGRKVLRSSLREFLCSEAMHFLGIPTTRAGAIVTSSEPVIRDPFYTGNIVEERATVVLRIARSFIRFGSFEIFREPNAKGMSGGPSHSRDDIKTALLNFVIWTSYPHIWRELAGGQEEPREWTEGENEMERERLEPSAYVAFFEDLVNKTAHLVAQWMGVGWVHGVLNTDNMSICGDTIDFGPFGFMDWFDPDFVSNGSDSDGFYRYSRQPEAVKWNLERLARVLQPLVPLSASQRILAEWDERYRRALATVVRRKFGFVCGEGGGNLSGTFDACLDWILKEALGDGKTYAETHQPRIDPKRVKSVEKYLQEGLRLEQMGLSEERWRLWREEVDRWEALGQKDPEEKGEKDEMLWAQWFDKYVSLLLRDRTAAKAKGIEATEWDRRSKEMRRQHNPKVVLRNHLAQKAIALAEKGDFSEARRLLEVLSRPYEDNHRPEDVLPRRTYVARVCVTCSS</sequence>
<evidence type="ECO:0000256" key="4">
    <source>
        <dbReference type="ARBA" id="ARBA00022695"/>
    </source>
</evidence>
<dbReference type="Pfam" id="PF02696">
    <property type="entry name" value="SelO"/>
    <property type="match status" value="1"/>
</dbReference>
<dbReference type="PANTHER" id="PTHR12153:SF15">
    <property type="entry name" value="PROTEIN ADENYLYLTRANSFERASE SELO, MITOCHONDRIAL"/>
    <property type="match status" value="1"/>
</dbReference>
<dbReference type="VEuPathDB" id="CryptoDB:Cvel_7349"/>
<evidence type="ECO:0000256" key="8">
    <source>
        <dbReference type="ARBA" id="ARBA00022842"/>
    </source>
</evidence>
<dbReference type="PhylomeDB" id="A0A0G4HLG4"/>
<evidence type="ECO:0000256" key="6">
    <source>
        <dbReference type="ARBA" id="ARBA00022741"/>
    </source>
</evidence>
<proteinExistence type="inferred from homology"/>
<protein>
    <recommendedName>
        <fullName evidence="9">Selenoprotein O</fullName>
    </recommendedName>
</protein>
<dbReference type="HAMAP" id="MF_00692">
    <property type="entry name" value="SelO"/>
    <property type="match status" value="1"/>
</dbReference>
<organism evidence="11">
    <name type="scientific">Chromera velia CCMP2878</name>
    <dbReference type="NCBI Taxonomy" id="1169474"/>
    <lineage>
        <taxon>Eukaryota</taxon>
        <taxon>Sar</taxon>
        <taxon>Alveolata</taxon>
        <taxon>Colpodellida</taxon>
        <taxon>Chromeraceae</taxon>
        <taxon>Chromera</taxon>
    </lineage>
</organism>
<evidence type="ECO:0000256" key="10">
    <source>
        <dbReference type="SAM" id="SignalP"/>
    </source>
</evidence>
<dbReference type="PANTHER" id="PTHR12153">
    <property type="entry name" value="SELENOPROTEIN O"/>
    <property type="match status" value="1"/>
</dbReference>
<comment type="similarity">
    <text evidence="2">Belongs to the SELO family.</text>
</comment>
<evidence type="ECO:0000256" key="2">
    <source>
        <dbReference type="ARBA" id="ARBA00009747"/>
    </source>
</evidence>
<accession>A0A0G4HLG4</accession>
<comment type="cofactor">
    <cofactor evidence="1">
        <name>Mg(2+)</name>
        <dbReference type="ChEBI" id="CHEBI:18420"/>
    </cofactor>
</comment>
<feature type="chain" id="PRO_5005191555" description="Selenoprotein O" evidence="10">
    <location>
        <begin position="22"/>
        <end position="692"/>
    </location>
</feature>
<dbReference type="GO" id="GO:0016779">
    <property type="term" value="F:nucleotidyltransferase activity"/>
    <property type="evidence" value="ECO:0007669"/>
    <property type="project" value="UniProtKB-KW"/>
</dbReference>
<evidence type="ECO:0000256" key="5">
    <source>
        <dbReference type="ARBA" id="ARBA00022723"/>
    </source>
</evidence>
<evidence type="ECO:0000256" key="1">
    <source>
        <dbReference type="ARBA" id="ARBA00001946"/>
    </source>
</evidence>
<evidence type="ECO:0000313" key="11">
    <source>
        <dbReference type="EMBL" id="CEM44959.1"/>
    </source>
</evidence>
<dbReference type="EMBL" id="CDMZ01003058">
    <property type="protein sequence ID" value="CEM44959.1"/>
    <property type="molecule type" value="Genomic_DNA"/>
</dbReference>
<keyword evidence="8" id="KW-0460">Magnesium</keyword>
<evidence type="ECO:0000256" key="7">
    <source>
        <dbReference type="ARBA" id="ARBA00022840"/>
    </source>
</evidence>
<keyword evidence="7" id="KW-0067">ATP-binding</keyword>
<keyword evidence="10" id="KW-0732">Signal</keyword>
<reference evidence="11" key="1">
    <citation type="submission" date="2014-11" db="EMBL/GenBank/DDBJ databases">
        <authorList>
            <person name="Otto D Thomas"/>
            <person name="Naeem Raeece"/>
        </authorList>
    </citation>
    <scope>NUCLEOTIDE SEQUENCE</scope>
</reference>